<reference evidence="2" key="1">
    <citation type="submission" date="2019-04" db="EMBL/GenBank/DDBJ databases">
        <title>Whole genome sequencing of cave bacteria.</title>
        <authorList>
            <person name="Gan H.M."/>
            <person name="Barton H."/>
            <person name="Savka M.A."/>
        </authorList>
    </citation>
    <scope>NUCLEOTIDE SEQUENCE [LARGE SCALE GENOMIC DNA]</scope>
    <source>
        <strain evidence="2">LC387</strain>
    </source>
</reference>
<organism evidence="2 3">
    <name type="scientific">Afipia massiliensis</name>
    <dbReference type="NCBI Taxonomy" id="211460"/>
    <lineage>
        <taxon>Bacteria</taxon>
        <taxon>Pseudomonadati</taxon>
        <taxon>Pseudomonadota</taxon>
        <taxon>Alphaproteobacteria</taxon>
        <taxon>Hyphomicrobiales</taxon>
        <taxon>Nitrobacteraceae</taxon>
        <taxon>Afipia</taxon>
    </lineage>
</organism>
<dbReference type="CDD" id="cd07246">
    <property type="entry name" value="VOC_like"/>
    <property type="match status" value="1"/>
</dbReference>
<dbReference type="InterPro" id="IPR029068">
    <property type="entry name" value="Glyas_Bleomycin-R_OHBP_Dase"/>
</dbReference>
<keyword evidence="3" id="KW-1185">Reference proteome</keyword>
<dbReference type="PROSITE" id="PS51819">
    <property type="entry name" value="VOC"/>
    <property type="match status" value="1"/>
</dbReference>
<comment type="caution">
    <text evidence="2">The sequence shown here is derived from an EMBL/GenBank/DDBJ whole genome shotgun (WGS) entry which is preliminary data.</text>
</comment>
<dbReference type="RefSeq" id="WP_046828752.1">
    <property type="nucleotide sequence ID" value="NZ_LBIA02000001.1"/>
</dbReference>
<evidence type="ECO:0000259" key="1">
    <source>
        <dbReference type="PROSITE" id="PS51819"/>
    </source>
</evidence>
<dbReference type="InterPro" id="IPR037523">
    <property type="entry name" value="VOC_core"/>
</dbReference>
<dbReference type="Gene3D" id="3.30.720.110">
    <property type="match status" value="1"/>
</dbReference>
<accession>A0A4U6BNP4</accession>
<proteinExistence type="predicted"/>
<feature type="domain" description="VOC" evidence="1">
    <location>
        <begin position="9"/>
        <end position="142"/>
    </location>
</feature>
<dbReference type="AlphaFoldDB" id="A0A4U6BNP4"/>
<protein>
    <submittedName>
        <fullName evidence="2">VOC family protein</fullName>
    </submittedName>
</protein>
<gene>
    <name evidence="2" type="ORF">YH63_003840</name>
</gene>
<evidence type="ECO:0000313" key="3">
    <source>
        <dbReference type="Proteomes" id="UP000034832"/>
    </source>
</evidence>
<dbReference type="Pfam" id="PF00903">
    <property type="entry name" value="Glyoxalase"/>
    <property type="match status" value="1"/>
</dbReference>
<dbReference type="SUPFAM" id="SSF54593">
    <property type="entry name" value="Glyoxalase/Bleomycin resistance protein/Dihydroxybiphenyl dioxygenase"/>
    <property type="match status" value="1"/>
</dbReference>
<dbReference type="STRING" id="211460.YH63_15045"/>
<dbReference type="EMBL" id="LBIA02000001">
    <property type="protein sequence ID" value="TKT70608.1"/>
    <property type="molecule type" value="Genomic_DNA"/>
</dbReference>
<sequence length="149" mass="16222">MTDQMPPLPPLVPHLVVRGASEAVEFYKKGLGATEVMRMPAEDGKRLMHAHLIINGAVVFLMDDFPEYRGTTDHGDGKTIPPDELGGSSFLLHLEVPNCDEAVKRAVDAGAKVIVQPWDAFWGARYAEVRDPFGHGWSFGHPLATGCTA</sequence>
<dbReference type="InterPro" id="IPR004360">
    <property type="entry name" value="Glyas_Fos-R_dOase_dom"/>
</dbReference>
<name>A0A4U6BNP4_9BRAD</name>
<dbReference type="PANTHER" id="PTHR34109:SF1">
    <property type="entry name" value="VOC DOMAIN-CONTAINING PROTEIN"/>
    <property type="match status" value="1"/>
</dbReference>
<dbReference type="Proteomes" id="UP000034832">
    <property type="component" value="Unassembled WGS sequence"/>
</dbReference>
<dbReference type="Gene3D" id="3.30.720.120">
    <property type="match status" value="1"/>
</dbReference>
<dbReference type="OrthoDB" id="9806868at2"/>
<evidence type="ECO:0000313" key="2">
    <source>
        <dbReference type="EMBL" id="TKT70608.1"/>
    </source>
</evidence>
<dbReference type="PANTHER" id="PTHR34109">
    <property type="entry name" value="BNAUNNG04460D PROTEIN-RELATED"/>
    <property type="match status" value="1"/>
</dbReference>